<sequence>MAPPTFQALDKLTQTTNHYMGIIIVALALVAVTGAAWVMLWGMGFFQYLGGKKKSPSAVNKEALKEKILALNSAELPYQITSAKESDLSLEWKIVDAKWYGIFSKEKISKTYRALVLLDDVRKTARYYEELGSVEWHLGTDGLWKPSVKYSAEVRRGRILFQKSWGVQYGIKESGKLGKVYEYKFDIGYARDPLKKTVLENNWEFVPVVRKQHALYKSLK</sequence>
<evidence type="ECO:0000256" key="1">
    <source>
        <dbReference type="SAM" id="Phobius"/>
    </source>
</evidence>
<keyword evidence="1" id="KW-1133">Transmembrane helix</keyword>
<accession>A0A0G1S1T5</accession>
<organism evidence="2 3">
    <name type="scientific">Candidatus Azambacteria bacterium GW2011_GWB1_46_27</name>
    <dbReference type="NCBI Taxonomy" id="1618617"/>
    <lineage>
        <taxon>Bacteria</taxon>
        <taxon>Candidatus Azamiibacteriota</taxon>
    </lineage>
</organism>
<comment type="caution">
    <text evidence="2">The sequence shown here is derived from an EMBL/GenBank/DDBJ whole genome shotgun (WGS) entry which is preliminary data.</text>
</comment>
<evidence type="ECO:0000313" key="3">
    <source>
        <dbReference type="Proteomes" id="UP000034067"/>
    </source>
</evidence>
<dbReference type="Proteomes" id="UP000034067">
    <property type="component" value="Unassembled WGS sequence"/>
</dbReference>
<name>A0A0G1S1T5_9BACT</name>
<feature type="transmembrane region" description="Helical" evidence="1">
    <location>
        <begin position="20"/>
        <end position="46"/>
    </location>
</feature>
<gene>
    <name evidence="2" type="ORF">UX48_C0009G0009</name>
</gene>
<evidence type="ECO:0000313" key="2">
    <source>
        <dbReference type="EMBL" id="KKU36248.1"/>
    </source>
</evidence>
<reference evidence="2 3" key="1">
    <citation type="journal article" date="2015" name="Nature">
        <title>rRNA introns, odd ribosomes, and small enigmatic genomes across a large radiation of phyla.</title>
        <authorList>
            <person name="Brown C.T."/>
            <person name="Hug L.A."/>
            <person name="Thomas B.C."/>
            <person name="Sharon I."/>
            <person name="Castelle C.J."/>
            <person name="Singh A."/>
            <person name="Wilkins M.J."/>
            <person name="Williams K.H."/>
            <person name="Banfield J.F."/>
        </authorList>
    </citation>
    <scope>NUCLEOTIDE SEQUENCE [LARGE SCALE GENOMIC DNA]</scope>
</reference>
<keyword evidence="1" id="KW-0472">Membrane</keyword>
<protein>
    <submittedName>
        <fullName evidence="2">Uncharacterized protein</fullName>
    </submittedName>
</protein>
<keyword evidence="1" id="KW-0812">Transmembrane</keyword>
<dbReference type="EMBL" id="LCMJ01000009">
    <property type="protein sequence ID" value="KKU36248.1"/>
    <property type="molecule type" value="Genomic_DNA"/>
</dbReference>
<dbReference type="AlphaFoldDB" id="A0A0G1S1T5"/>
<proteinExistence type="predicted"/>